<dbReference type="EMBL" id="CM041539">
    <property type="protein sequence ID" value="KAI3368031.1"/>
    <property type="molecule type" value="Genomic_DNA"/>
</dbReference>
<reference evidence="1" key="1">
    <citation type="submission" date="2022-04" db="EMBL/GenBank/DDBJ databases">
        <title>Jade perch genome.</title>
        <authorList>
            <person name="Chao B."/>
        </authorList>
    </citation>
    <scope>NUCLEOTIDE SEQUENCE</scope>
    <source>
        <strain evidence="1">CB-2022</strain>
    </source>
</reference>
<comment type="caution">
    <text evidence="1">The sequence shown here is derived from an EMBL/GenBank/DDBJ whole genome shotgun (WGS) entry which is preliminary data.</text>
</comment>
<accession>A0ACB8WJZ4</accession>
<gene>
    <name evidence="1" type="ORF">L3Q82_026234</name>
</gene>
<sequence length="764" mass="85679">MITLMLFIHPRSRLIERSEFAARLSGDPCLYIPRFAQMLEFGEKNHDVSMTAMRLVQRMKRDWMHTGRRPSGLCGAALLVAARMHDFRRTIKEIVSVVKVCETTLRKRLTEFEDTPTSQLTIEEFMKVDLDQECDPPCFTAGLMKNKYNELKIELKKKMDDVEDEIQSYQDEIDAELQSSRPKLRGVYAAYAKEDGGNDDDDVLSMSSKMADGDEPEEEDELQAVAKHFGRDLGDLTLEALIKLEQSRPEGEAEEENQELGEDVPKRKGPSLASILGTMPTAATLGLPESISNCIGDEKENDGAADSGELDLSGIDDSEIELYLLSDKEIKVKTALWMAENSDYLKEQKEKEAKIAKEKELGIYKEKKPRGPAKRRPPIRASTADEAIEKMLEQKKISTKINYDVLRDLNIKPCASPACKAESPKSEPSAAKLTGRNRKPARAPLSLSTPLSTLGKRWVEDMFYTFKSLQQQPQACCITLHHQEEVSAENKQDERTKEQPGLSQFDLGGEDDRPAERREALQMRGEEEMKLQPFITGQPNKKLAVEQIANSNPLPVPVGAPACGAVVVESGPVVYDDAAADEEDEEEEEACVSAMDLMGSNAPVTPRYVSASTQSLLVMKQTDCPNAEKWICFITGNTGAAVGANQHDYREELVRITAAKDDGRWVLQRRERGTGSERERQFLGNPHTTNSDMELRPLVFAHVSGKPRSVRNKTSKRFLCCCLNGDLLAGSRGPTVSQDFLRMSHLCKHRRRRSKRHESDRKTR</sequence>
<evidence type="ECO:0000313" key="2">
    <source>
        <dbReference type="Proteomes" id="UP000831701"/>
    </source>
</evidence>
<protein>
    <submittedName>
        <fullName evidence="1">Uncharacterized protein</fullName>
    </submittedName>
</protein>
<dbReference type="Proteomes" id="UP000831701">
    <property type="component" value="Chromosome 9"/>
</dbReference>
<evidence type="ECO:0000313" key="1">
    <source>
        <dbReference type="EMBL" id="KAI3368031.1"/>
    </source>
</evidence>
<proteinExistence type="predicted"/>
<name>A0ACB8WJZ4_9TELE</name>
<keyword evidence="2" id="KW-1185">Reference proteome</keyword>
<organism evidence="1 2">
    <name type="scientific">Scortum barcoo</name>
    <name type="common">barcoo grunter</name>
    <dbReference type="NCBI Taxonomy" id="214431"/>
    <lineage>
        <taxon>Eukaryota</taxon>
        <taxon>Metazoa</taxon>
        <taxon>Chordata</taxon>
        <taxon>Craniata</taxon>
        <taxon>Vertebrata</taxon>
        <taxon>Euteleostomi</taxon>
        <taxon>Actinopterygii</taxon>
        <taxon>Neopterygii</taxon>
        <taxon>Teleostei</taxon>
        <taxon>Neoteleostei</taxon>
        <taxon>Acanthomorphata</taxon>
        <taxon>Eupercaria</taxon>
        <taxon>Centrarchiformes</taxon>
        <taxon>Terapontoidei</taxon>
        <taxon>Terapontidae</taxon>
        <taxon>Scortum</taxon>
    </lineage>
</organism>